<dbReference type="PANTHER" id="PTHR21663:SF0">
    <property type="entry name" value="HEAT REPEAT-CONTAINING PROTEIN 5B"/>
    <property type="match status" value="1"/>
</dbReference>
<dbReference type="Gene3D" id="1.25.10.10">
    <property type="entry name" value="Leucine-rich Repeat Variant"/>
    <property type="match status" value="2"/>
</dbReference>
<protein>
    <recommendedName>
        <fullName evidence="5">HEAT repeat-containing protein 5B</fullName>
    </recommendedName>
</protein>
<dbReference type="SUPFAM" id="SSF48371">
    <property type="entry name" value="ARM repeat"/>
    <property type="match status" value="2"/>
</dbReference>
<dbReference type="GO" id="GO:0008104">
    <property type="term" value="P:intracellular protein localization"/>
    <property type="evidence" value="ECO:0007669"/>
    <property type="project" value="TreeGrafter"/>
</dbReference>
<comment type="similarity">
    <text evidence="1">Belongs to the HEATR5 family.</text>
</comment>
<organism evidence="3 4">
    <name type="scientific">Caenorhabditis angaria</name>
    <dbReference type="NCBI Taxonomy" id="860376"/>
    <lineage>
        <taxon>Eukaryota</taxon>
        <taxon>Metazoa</taxon>
        <taxon>Ecdysozoa</taxon>
        <taxon>Nematoda</taxon>
        <taxon>Chromadorea</taxon>
        <taxon>Rhabditida</taxon>
        <taxon>Rhabditina</taxon>
        <taxon>Rhabditomorpha</taxon>
        <taxon>Rhabditoidea</taxon>
        <taxon>Rhabditidae</taxon>
        <taxon>Peloderinae</taxon>
        <taxon>Caenorhabditis</taxon>
    </lineage>
</organism>
<dbReference type="InterPro" id="IPR016024">
    <property type="entry name" value="ARM-type_fold"/>
</dbReference>
<feature type="region of interest" description="Disordered" evidence="2">
    <location>
        <begin position="1192"/>
        <end position="1234"/>
    </location>
</feature>
<dbReference type="InterPro" id="IPR040108">
    <property type="entry name" value="Laa1/Sip1/HEATR5"/>
</dbReference>
<evidence type="ECO:0000256" key="1">
    <source>
        <dbReference type="ARBA" id="ARBA00008304"/>
    </source>
</evidence>
<proteinExistence type="inferred from homology"/>
<comment type="caution">
    <text evidence="3">The sequence shown here is derived from an EMBL/GenBank/DDBJ whole genome shotgun (WGS) entry which is preliminary data.</text>
</comment>
<dbReference type="GO" id="GO:0030139">
    <property type="term" value="C:endocytic vesicle"/>
    <property type="evidence" value="ECO:0007669"/>
    <property type="project" value="TreeGrafter"/>
</dbReference>
<reference evidence="3" key="1">
    <citation type="submission" date="2022-11" db="EMBL/GenBank/DDBJ databases">
        <authorList>
            <person name="Kikuchi T."/>
        </authorList>
    </citation>
    <scope>NUCLEOTIDE SEQUENCE</scope>
    <source>
        <strain evidence="3">PS1010</strain>
    </source>
</reference>
<keyword evidence="4" id="KW-1185">Reference proteome</keyword>
<dbReference type="GO" id="GO:0016020">
    <property type="term" value="C:membrane"/>
    <property type="evidence" value="ECO:0007669"/>
    <property type="project" value="TreeGrafter"/>
</dbReference>
<sequence length="2061" mass="228476">MDESHSLVLNEEAFESCPEQKRSIFIYEWLRYLDRILPITQREDLKNVKQTLISQLESRLYQQNGPPTRKLISRCIARVYSLSGDTSSLLTTINSCNDTLKVKDESPKQVQAKLAALSCLSALYDTMGRLVGRSFEETLVILQKWMKSAESHSRAHIMMTLTSMVKGLGNGQSTVHKDIFKMAKHSIQDRSIHVKIATLECLTALVAVYTPIYTTELDASCTMCVKVLDGSNYDLRCAVAKFMAQLLSTSMNPPPQSVIQVKSNQSVPVRPASVTDTFSLLSNGFIRGGIGGFLKNNSSNFPSSGGLTDVRIGMSLCYVEVVKEMGSAWLEKHLAVVCGHLIDLAAKCGNLAFTQSATQISEALLLRRCVSFILRQTCGTLLGENAQILACKHLGTLLAQYINSIRIDTEIENELIDDELYSSAYASITILQEISVLVRQIGTAVMPIFVEATGILEHIFGCLLHPIPSARYATAWCLKCIATAVPNLRTPLIDRCILRLEQMKSSSDAISGYSMALSALLSTSNDPSRLGVPFSKPLKILEIAEDLLKTSSQQPKLTIAKLESGWNLMYSLVSLGAPVIKEHLHRIIRLWKAVFPRSSKEAEAESNRGDSFSWQCSMIAQAGALSVMEAVARQNELYTVGGAVESMKIPIECSLVMMSQVGNLIKNYGNKMRQLNSLVRIRVYRLLLLLPHKSFEGCYVALLREMVADITLSDNAQSTLTTSIPQKMFQGVEKILISPTFDATDYSMIEDLLSNATFTISIGDLNDDLTKLITSSADEKWPENESEPLTCLNTALFTYGKVFPLVSSKHKIQITEHFTDTIKNCKNTARQQAILSNAVAGTLLAFKTLCEQRGYHTDNEQLQKACVALIIPCLTNSCPLTRLVGAEALARLSQSVGSPQFVASMAQYCFNQLKNSKDAASRSGHVLALGCLHRHVGSLGSGQHLNTGVSVVLALAQESTLPNVQTCALVSMALIAETGGGMFRGFVETVLSVCLKLLISTPTFVVDVVQGVSKLLTALITCVGPELSCPGVIDGVRTSLLAACAIQLGHNDSFIQAEAVLGLQQMHLFAPRYVHMNQLVCDICVFLSSPHLVIRKQAVSCLRQLVQQESKEVRNHAQVLVPQGVVDSSKKKFTLPENGLEGALFGMLDYEVNREIRQHIQETLISLVQGTSGELLNNWLMLCKEILATTSESGKKRRNKDESTTGTTITNSEMEENDEDEDGDDDTNLAGISTIEDDKGKVQPRWKTKVFTMDIVNRLMSVCDTERAHLDMALAKELQMTSGGKNDYLVLHLADLVRMAFMAATSDSSHLRIAGLKSLEEVIIRFSAIPEPEFPGHMLLEQFQAQVGAALRPAFTDDTSSNVTSVACQVCSTWIGSGVARDLNDLKRVHQLLVSSLAKLRQGSVNVQLYSESAATLEKLSILKAWAEVYVTAVEQDQQKNEVNNEHYEYNGPVSLLSLVEPETNSLIVYWLAALNDAALLALPNQYSEQVQNKSGTFFTSHSAEACREYYAICWPPILLASSTWLSKHNFTLPSSIDLMKDTSTIWRDDGNIERFYLLIGIAVEALSNRTRQIEDETIQMCVKSLNRLFSSEWCQMQLMSSPDINVAIEIFYVLHRIILTRENLTTQMQCLECASSIIDAAKLSIRITQSRDISNGNVANDTNIDLFEGDEGGEDGKIHDTIKKTLSYATLELCVCVIFKQMPQINSSQFHKSNAFLHLRKVGRLPIESTHLVIRSMQILIQIPILCSPQAKITVLPVIMYLLLGFVRESARIDEVQNQERSGHLSAIATSAIQCIRSIVSQSPNDSTQSAWITIMRNSFYSVLNMSEDNERIQLDKCIIMLSAVVFTTSAPMNVVLAHQESFSKLIVLIKNHLRSENVSIVLKTLQSITSIFNRKAFSGIFIKHLGNEIMRIVDDFIVQINKENNVLKETDVAVIQECIKVIEVLAINANEKKKLQMISLLVQFLVRLLRATTHQEWRKVGAIEKKLHEIAIGRLNAAASMWPVEFKQVVDWDQKLKERLESALLLQTTRHAHQNIKLNDTKTAPIAQKPKIELRMFGQ</sequence>
<dbReference type="Pfam" id="PF20210">
    <property type="entry name" value="Laa1_Sip1_HTR5"/>
    <property type="match status" value="1"/>
</dbReference>
<gene>
    <name evidence="3" type="ORF">CAMP_LOCUS14830</name>
</gene>
<dbReference type="InterPro" id="IPR011989">
    <property type="entry name" value="ARM-like"/>
</dbReference>
<dbReference type="Pfam" id="PF25468">
    <property type="entry name" value="HEAT_HEATR5A"/>
    <property type="match status" value="1"/>
</dbReference>
<dbReference type="GO" id="GO:0005794">
    <property type="term" value="C:Golgi apparatus"/>
    <property type="evidence" value="ECO:0007669"/>
    <property type="project" value="TreeGrafter"/>
</dbReference>
<name>A0A9P1IU57_9PELO</name>
<evidence type="ECO:0000313" key="3">
    <source>
        <dbReference type="EMBL" id="CAI5452193.1"/>
    </source>
</evidence>
<dbReference type="OrthoDB" id="192608at2759"/>
<evidence type="ECO:0000256" key="2">
    <source>
        <dbReference type="SAM" id="MobiDB-lite"/>
    </source>
</evidence>
<evidence type="ECO:0008006" key="5">
    <source>
        <dbReference type="Google" id="ProtNLM"/>
    </source>
</evidence>
<feature type="compositionally biased region" description="Acidic residues" evidence="2">
    <location>
        <begin position="1213"/>
        <end position="1227"/>
    </location>
</feature>
<dbReference type="GO" id="GO:0006897">
    <property type="term" value="P:endocytosis"/>
    <property type="evidence" value="ECO:0007669"/>
    <property type="project" value="TreeGrafter"/>
</dbReference>
<dbReference type="InterPro" id="IPR046837">
    <property type="entry name" value="Laa1/Sip1/HEATR5-like_HEAT"/>
</dbReference>
<dbReference type="EMBL" id="CANHGI010000005">
    <property type="protein sequence ID" value="CAI5452193.1"/>
    <property type="molecule type" value="Genomic_DNA"/>
</dbReference>
<dbReference type="GO" id="GO:0042147">
    <property type="term" value="P:retrograde transport, endosome to Golgi"/>
    <property type="evidence" value="ECO:0007669"/>
    <property type="project" value="TreeGrafter"/>
</dbReference>
<dbReference type="GO" id="GO:0005829">
    <property type="term" value="C:cytosol"/>
    <property type="evidence" value="ECO:0007669"/>
    <property type="project" value="GOC"/>
</dbReference>
<accession>A0A9P1IU57</accession>
<dbReference type="PANTHER" id="PTHR21663">
    <property type="entry name" value="HYPOTHETICAL HEAT DOMAIN-CONTAINING"/>
    <property type="match status" value="1"/>
</dbReference>
<dbReference type="Proteomes" id="UP001152747">
    <property type="component" value="Unassembled WGS sequence"/>
</dbReference>
<evidence type="ECO:0000313" key="4">
    <source>
        <dbReference type="Proteomes" id="UP001152747"/>
    </source>
</evidence>